<dbReference type="InterPro" id="IPR006059">
    <property type="entry name" value="SBP"/>
</dbReference>
<comment type="similarity">
    <text evidence="1">Belongs to the bacterial solute-binding protein 1 family.</text>
</comment>
<protein>
    <submittedName>
        <fullName evidence="6">Extracellular solute-binding protein</fullName>
    </submittedName>
</protein>
<feature type="chain" id="PRO_5039255734" evidence="5">
    <location>
        <begin position="30"/>
        <end position="433"/>
    </location>
</feature>
<dbReference type="SUPFAM" id="SSF53850">
    <property type="entry name" value="Periplasmic binding protein-like II"/>
    <property type="match status" value="1"/>
</dbReference>
<evidence type="ECO:0000256" key="3">
    <source>
        <dbReference type="ARBA" id="ARBA00022729"/>
    </source>
</evidence>
<dbReference type="GO" id="GO:0055052">
    <property type="term" value="C:ATP-binding cassette (ABC) transporter complex, substrate-binding subunit-containing"/>
    <property type="evidence" value="ECO:0007669"/>
    <property type="project" value="TreeGrafter"/>
</dbReference>
<evidence type="ECO:0000256" key="1">
    <source>
        <dbReference type="ARBA" id="ARBA00008520"/>
    </source>
</evidence>
<dbReference type="AlphaFoldDB" id="A0A4V1Z1R3"/>
<dbReference type="EMBL" id="SDPU01000022">
    <property type="protein sequence ID" value="RYU11806.1"/>
    <property type="molecule type" value="Genomic_DNA"/>
</dbReference>
<evidence type="ECO:0000313" key="6">
    <source>
        <dbReference type="EMBL" id="RYU11806.1"/>
    </source>
</evidence>
<evidence type="ECO:0000256" key="4">
    <source>
        <dbReference type="SAM" id="MobiDB-lite"/>
    </source>
</evidence>
<dbReference type="OrthoDB" id="3171346at2"/>
<keyword evidence="3 5" id="KW-0732">Signal</keyword>
<dbReference type="PANTHER" id="PTHR30061">
    <property type="entry name" value="MALTOSE-BINDING PERIPLASMIC PROTEIN"/>
    <property type="match status" value="1"/>
</dbReference>
<dbReference type="PROSITE" id="PS51257">
    <property type="entry name" value="PROKAR_LIPOPROTEIN"/>
    <property type="match status" value="1"/>
</dbReference>
<proteinExistence type="inferred from homology"/>
<feature type="signal peptide" evidence="5">
    <location>
        <begin position="1"/>
        <end position="29"/>
    </location>
</feature>
<dbReference type="GO" id="GO:0015768">
    <property type="term" value="P:maltose transport"/>
    <property type="evidence" value="ECO:0007669"/>
    <property type="project" value="TreeGrafter"/>
</dbReference>
<dbReference type="RefSeq" id="WP_129987393.1">
    <property type="nucleotide sequence ID" value="NZ_SDPU01000022.1"/>
</dbReference>
<feature type="region of interest" description="Disordered" evidence="4">
    <location>
        <begin position="30"/>
        <end position="49"/>
    </location>
</feature>
<dbReference type="Gene3D" id="3.40.190.10">
    <property type="entry name" value="Periplasmic binding protein-like II"/>
    <property type="match status" value="2"/>
</dbReference>
<dbReference type="GO" id="GO:0042956">
    <property type="term" value="P:maltodextrin transmembrane transport"/>
    <property type="evidence" value="ECO:0007669"/>
    <property type="project" value="TreeGrafter"/>
</dbReference>
<dbReference type="Pfam" id="PF01547">
    <property type="entry name" value="SBP_bac_1"/>
    <property type="match status" value="1"/>
</dbReference>
<organism evidence="6 7">
    <name type="scientific">Nocardioides iriomotensis</name>
    <dbReference type="NCBI Taxonomy" id="715784"/>
    <lineage>
        <taxon>Bacteria</taxon>
        <taxon>Bacillati</taxon>
        <taxon>Actinomycetota</taxon>
        <taxon>Actinomycetes</taxon>
        <taxon>Propionibacteriales</taxon>
        <taxon>Nocardioidaceae</taxon>
        <taxon>Nocardioides</taxon>
    </lineage>
</organism>
<keyword evidence="7" id="KW-1185">Reference proteome</keyword>
<dbReference type="Proteomes" id="UP000291189">
    <property type="component" value="Unassembled WGS sequence"/>
</dbReference>
<accession>A0A4V1Z1R3</accession>
<evidence type="ECO:0000256" key="5">
    <source>
        <dbReference type="SAM" id="SignalP"/>
    </source>
</evidence>
<gene>
    <name evidence="6" type="ORF">ETU37_11075</name>
</gene>
<evidence type="ECO:0000313" key="7">
    <source>
        <dbReference type="Proteomes" id="UP000291189"/>
    </source>
</evidence>
<dbReference type="CDD" id="cd14747">
    <property type="entry name" value="PBP2_MalE"/>
    <property type="match status" value="1"/>
</dbReference>
<reference evidence="6 7" key="1">
    <citation type="submission" date="2019-01" db="EMBL/GenBank/DDBJ databases">
        <title>Nocardioides guangzhouensis sp. nov., an actinobacterium isolated from soil.</title>
        <authorList>
            <person name="Fu Y."/>
            <person name="Cai Y."/>
            <person name="Lin Z."/>
            <person name="Chen P."/>
        </authorList>
    </citation>
    <scope>NUCLEOTIDE SEQUENCE [LARGE SCALE GENOMIC DNA]</scope>
    <source>
        <strain evidence="6 7">NBRC 105384</strain>
    </source>
</reference>
<dbReference type="GO" id="GO:1901982">
    <property type="term" value="F:maltose binding"/>
    <property type="evidence" value="ECO:0007669"/>
    <property type="project" value="TreeGrafter"/>
</dbReference>
<evidence type="ECO:0000256" key="2">
    <source>
        <dbReference type="ARBA" id="ARBA00022448"/>
    </source>
</evidence>
<dbReference type="PANTHER" id="PTHR30061:SF50">
    <property type="entry name" value="MALTOSE_MALTODEXTRIN-BINDING PERIPLASMIC PROTEIN"/>
    <property type="match status" value="1"/>
</dbReference>
<name>A0A4V1Z1R3_9ACTN</name>
<keyword evidence="2" id="KW-0813">Transport</keyword>
<sequence length="433" mass="46065">MRRPTRPARRFTGAVAVLAVAGLTLTACGRDSASEDGGPGQTDAISEGKASGTIEVWAMGTEGEELGDFVKDFESDNPEATVKVTAVPWEAAHDKLSNAIAAGETPDVSLIGTTWMGEFAEAGGLEPTPEGLVDEADFFEGPWGSTVVGDTSYGVPWYVETRVLYYRTDLAEKAGWSEAPQNWDELKQFATDLEKKAGAEYGMHLQPGQTGSWQTVLPFAWSNGASVTNEDGTEYTIDTPEMQEALEYYKSYFDEGLANDGTLDPGELESGFADGKYGAFISGPWHTGLVEDAGVKTDQYAVAPLPGKDSAPGTSFVGGGDLAVFADSDNKENAWKLVQWLSEPDVQSAWYETIGDLPAVKSAWESGELASDEQLQVFGQQLETTVAPPAVPSWEQVAAVIDADVEKAVKGAMPVDEAVKDMQSQAGSIGTGL</sequence>
<comment type="caution">
    <text evidence="6">The sequence shown here is derived from an EMBL/GenBank/DDBJ whole genome shotgun (WGS) entry which is preliminary data.</text>
</comment>